<dbReference type="Gene3D" id="3.40.190.290">
    <property type="match status" value="1"/>
</dbReference>
<dbReference type="CDD" id="cd08422">
    <property type="entry name" value="PBP2_CrgA_like"/>
    <property type="match status" value="1"/>
</dbReference>
<accession>A0AA37ILN7</accession>
<organism evidence="6 7">
    <name type="scientific">Caballeronia novacaledonica</name>
    <dbReference type="NCBI Taxonomy" id="1544861"/>
    <lineage>
        <taxon>Bacteria</taxon>
        <taxon>Pseudomonadati</taxon>
        <taxon>Pseudomonadota</taxon>
        <taxon>Betaproteobacteria</taxon>
        <taxon>Burkholderiales</taxon>
        <taxon>Burkholderiaceae</taxon>
        <taxon>Caballeronia</taxon>
    </lineage>
</organism>
<dbReference type="PANTHER" id="PTHR30537">
    <property type="entry name" value="HTH-TYPE TRANSCRIPTIONAL REGULATOR"/>
    <property type="match status" value="1"/>
</dbReference>
<name>A0AA37ILN7_9BURK</name>
<evidence type="ECO:0000256" key="2">
    <source>
        <dbReference type="ARBA" id="ARBA00023015"/>
    </source>
</evidence>
<dbReference type="EMBL" id="BPUS01000019">
    <property type="protein sequence ID" value="GJH29081.1"/>
    <property type="molecule type" value="Genomic_DNA"/>
</dbReference>
<feature type="domain" description="HTH lysR-type" evidence="5">
    <location>
        <begin position="1"/>
        <end position="59"/>
    </location>
</feature>
<dbReference type="PANTHER" id="PTHR30537:SF35">
    <property type="entry name" value="TRANSCRIPTIONAL REGULATORY PROTEIN"/>
    <property type="match status" value="1"/>
</dbReference>
<evidence type="ECO:0000256" key="4">
    <source>
        <dbReference type="ARBA" id="ARBA00023163"/>
    </source>
</evidence>
<dbReference type="Proteomes" id="UP001055111">
    <property type="component" value="Unassembled WGS sequence"/>
</dbReference>
<keyword evidence="2" id="KW-0805">Transcription regulation</keyword>
<dbReference type="RefSeq" id="WP_213234703.1">
    <property type="nucleotide sequence ID" value="NZ_BPUQ01000019.1"/>
</dbReference>
<dbReference type="Pfam" id="PF03466">
    <property type="entry name" value="LysR_substrate"/>
    <property type="match status" value="1"/>
</dbReference>
<dbReference type="InterPro" id="IPR000847">
    <property type="entry name" value="LysR_HTH_N"/>
</dbReference>
<evidence type="ECO:0000313" key="6">
    <source>
        <dbReference type="EMBL" id="GJH29081.1"/>
    </source>
</evidence>
<dbReference type="InterPro" id="IPR058163">
    <property type="entry name" value="LysR-type_TF_proteobact-type"/>
</dbReference>
<sequence>MDLIEAMTIFVEVADTEGFNRAAGKLGISKSAVTRAISQLEDRLNVRLLQRTTRRVSLTEIGRTYLNECREILSHIAITEANVSKRSAETKGEIRIAVSTSFALERLPPIIAGYVEQYPDVIIRLTLLDREIDLVDEGFDVAIVPSRAVTSETSIVRIIATFSNIAVASPAYVRTTGLRLNVPQDLTAQSFIGRMVDAKGRKVTFAAHDETQTLHLVPRFTANNLLMVQRMTVEGMGFSLLPQTLIETELRAETLVPLMEKFEVLEDQSNICLAYPSRKYLRAVTRTFVDYVVGWPLAGGQA</sequence>
<evidence type="ECO:0000256" key="1">
    <source>
        <dbReference type="ARBA" id="ARBA00009437"/>
    </source>
</evidence>
<evidence type="ECO:0000256" key="3">
    <source>
        <dbReference type="ARBA" id="ARBA00023125"/>
    </source>
</evidence>
<comment type="caution">
    <text evidence="6">The sequence shown here is derived from an EMBL/GenBank/DDBJ whole genome shotgun (WGS) entry which is preliminary data.</text>
</comment>
<dbReference type="SUPFAM" id="SSF53850">
    <property type="entry name" value="Periplasmic binding protein-like II"/>
    <property type="match status" value="1"/>
</dbReference>
<dbReference type="PRINTS" id="PR00039">
    <property type="entry name" value="HTHLYSR"/>
</dbReference>
<protein>
    <submittedName>
        <fullName evidence="6">LysR family transcriptional regulator</fullName>
    </submittedName>
</protein>
<dbReference type="SUPFAM" id="SSF46785">
    <property type="entry name" value="Winged helix' DNA-binding domain"/>
    <property type="match status" value="1"/>
</dbReference>
<dbReference type="PROSITE" id="PS50931">
    <property type="entry name" value="HTH_LYSR"/>
    <property type="match status" value="1"/>
</dbReference>
<dbReference type="GO" id="GO:0003700">
    <property type="term" value="F:DNA-binding transcription factor activity"/>
    <property type="evidence" value="ECO:0007669"/>
    <property type="project" value="InterPro"/>
</dbReference>
<gene>
    <name evidence="6" type="ORF">CBA19CS42_31215</name>
</gene>
<dbReference type="InterPro" id="IPR036390">
    <property type="entry name" value="WH_DNA-bd_sf"/>
</dbReference>
<dbReference type="InterPro" id="IPR036388">
    <property type="entry name" value="WH-like_DNA-bd_sf"/>
</dbReference>
<evidence type="ECO:0000313" key="7">
    <source>
        <dbReference type="Proteomes" id="UP001055111"/>
    </source>
</evidence>
<keyword evidence="3" id="KW-0238">DNA-binding</keyword>
<dbReference type="Gene3D" id="1.10.10.10">
    <property type="entry name" value="Winged helix-like DNA-binding domain superfamily/Winged helix DNA-binding domain"/>
    <property type="match status" value="1"/>
</dbReference>
<dbReference type="Pfam" id="PF00126">
    <property type="entry name" value="HTH_1"/>
    <property type="match status" value="1"/>
</dbReference>
<evidence type="ECO:0000259" key="5">
    <source>
        <dbReference type="PROSITE" id="PS50931"/>
    </source>
</evidence>
<keyword evidence="4" id="KW-0804">Transcription</keyword>
<dbReference type="FunFam" id="1.10.10.10:FF:000001">
    <property type="entry name" value="LysR family transcriptional regulator"/>
    <property type="match status" value="1"/>
</dbReference>
<reference evidence="6" key="1">
    <citation type="submission" date="2022-09" db="EMBL/GenBank/DDBJ databases">
        <title>Isolation and characterization of 3-chlorobenzoate degrading bacteria from soils in Shizuoka.</title>
        <authorList>
            <person name="Ifat A."/>
            <person name="Ogawa N."/>
            <person name="Kimbara K."/>
            <person name="Moriuchi R."/>
            <person name="Dohra H."/>
            <person name="Shintani M."/>
        </authorList>
    </citation>
    <scope>NUCLEOTIDE SEQUENCE</scope>
    <source>
        <strain evidence="6">19CS4-2</strain>
    </source>
</reference>
<comment type="similarity">
    <text evidence="1">Belongs to the LysR transcriptional regulatory family.</text>
</comment>
<proteinExistence type="inferred from homology"/>
<dbReference type="GO" id="GO:0043565">
    <property type="term" value="F:sequence-specific DNA binding"/>
    <property type="evidence" value="ECO:0007669"/>
    <property type="project" value="TreeGrafter"/>
</dbReference>
<dbReference type="AlphaFoldDB" id="A0AA37ILN7"/>
<dbReference type="InterPro" id="IPR005119">
    <property type="entry name" value="LysR_subst-bd"/>
</dbReference>
<dbReference type="GO" id="GO:0006351">
    <property type="term" value="P:DNA-templated transcription"/>
    <property type="evidence" value="ECO:0007669"/>
    <property type="project" value="TreeGrafter"/>
</dbReference>